<organism evidence="2 3">
    <name type="scientific">Knipowitschia caucasica</name>
    <name type="common">Caucasian dwarf goby</name>
    <name type="synonym">Pomatoschistus caucasicus</name>
    <dbReference type="NCBI Taxonomy" id="637954"/>
    <lineage>
        <taxon>Eukaryota</taxon>
        <taxon>Metazoa</taxon>
        <taxon>Chordata</taxon>
        <taxon>Craniata</taxon>
        <taxon>Vertebrata</taxon>
        <taxon>Euteleostomi</taxon>
        <taxon>Actinopterygii</taxon>
        <taxon>Neopterygii</taxon>
        <taxon>Teleostei</taxon>
        <taxon>Neoteleostei</taxon>
        <taxon>Acanthomorphata</taxon>
        <taxon>Gobiaria</taxon>
        <taxon>Gobiiformes</taxon>
        <taxon>Gobioidei</taxon>
        <taxon>Gobiidae</taxon>
        <taxon>Gobiinae</taxon>
        <taxon>Knipowitschia</taxon>
    </lineage>
</organism>
<accession>A0AAV2MDW5</accession>
<proteinExistence type="predicted"/>
<dbReference type="Proteomes" id="UP001497482">
    <property type="component" value="Chromosome 7"/>
</dbReference>
<dbReference type="EMBL" id="OZ035829">
    <property type="protein sequence ID" value="CAL1611580.1"/>
    <property type="molecule type" value="Genomic_DNA"/>
</dbReference>
<gene>
    <name evidence="2" type="ORF">KC01_LOCUS37980</name>
</gene>
<reference evidence="2 3" key="1">
    <citation type="submission" date="2024-04" db="EMBL/GenBank/DDBJ databases">
        <authorList>
            <person name="Waldvogel A.-M."/>
            <person name="Schoenle A."/>
        </authorList>
    </citation>
    <scope>NUCLEOTIDE SEQUENCE [LARGE SCALE GENOMIC DNA]</scope>
</reference>
<evidence type="ECO:0000313" key="2">
    <source>
        <dbReference type="EMBL" id="CAL1611580.1"/>
    </source>
</evidence>
<sequence>MVTMAARSLVQYRSPPTGDAVPLSFSSSSVRTGLSITLEDHTHSHTAPLCVSRPTHRLHVSTARGTMTAKARKHTGARGAVTPGERDKSPLLSSHSSGRSTSRRGGREGHKGSHANGLSGSKHWLTGPVSARLGSSLVLGEFGASCS</sequence>
<feature type="region of interest" description="Disordered" evidence="1">
    <location>
        <begin position="63"/>
        <end position="123"/>
    </location>
</feature>
<evidence type="ECO:0000256" key="1">
    <source>
        <dbReference type="SAM" id="MobiDB-lite"/>
    </source>
</evidence>
<evidence type="ECO:0000313" key="3">
    <source>
        <dbReference type="Proteomes" id="UP001497482"/>
    </source>
</evidence>
<dbReference type="AlphaFoldDB" id="A0AAV2MDW5"/>
<name>A0AAV2MDW5_KNICA</name>
<protein>
    <submittedName>
        <fullName evidence="2">Uncharacterized protein</fullName>
    </submittedName>
</protein>
<keyword evidence="3" id="KW-1185">Reference proteome</keyword>